<reference evidence="2" key="1">
    <citation type="submission" date="2015-10" db="EMBL/GenBank/DDBJ databases">
        <authorList>
            <person name="Gilbert D.G."/>
        </authorList>
    </citation>
    <scope>NUCLEOTIDE SEQUENCE</scope>
</reference>
<accession>A0A160TJX0</accession>
<gene>
    <name evidence="2" type="ORF">MGWOODY_Smn2315</name>
</gene>
<proteinExistence type="predicted"/>
<keyword evidence="1" id="KW-1133">Transmembrane helix</keyword>
<dbReference type="AlphaFoldDB" id="A0A160TJX0"/>
<feature type="transmembrane region" description="Helical" evidence="1">
    <location>
        <begin position="28"/>
        <end position="46"/>
    </location>
</feature>
<name>A0A160TJX0_9ZZZZ</name>
<keyword evidence="1" id="KW-0812">Transmembrane</keyword>
<evidence type="ECO:0000313" key="2">
    <source>
        <dbReference type="EMBL" id="CUS44588.1"/>
    </source>
</evidence>
<organism evidence="2">
    <name type="scientific">hydrothermal vent metagenome</name>
    <dbReference type="NCBI Taxonomy" id="652676"/>
    <lineage>
        <taxon>unclassified sequences</taxon>
        <taxon>metagenomes</taxon>
        <taxon>ecological metagenomes</taxon>
    </lineage>
</organism>
<protein>
    <submittedName>
        <fullName evidence="2">Uncharacterized protein</fullName>
    </submittedName>
</protein>
<keyword evidence="1" id="KW-0472">Membrane</keyword>
<dbReference type="EMBL" id="CZQE01000160">
    <property type="protein sequence ID" value="CUS44588.1"/>
    <property type="molecule type" value="Genomic_DNA"/>
</dbReference>
<evidence type="ECO:0000256" key="1">
    <source>
        <dbReference type="SAM" id="Phobius"/>
    </source>
</evidence>
<sequence length="115" mass="13317">MSFLRAISPLRAYRDLRQFLATRKTYELVFLMLAIAVTWTIMFAIANNSTVEKVYRPNIVYVEQWSANRTDAEIIAQQKIDGPKEKAAAEEARRQDAETQAAYKRLDDKLKKYGL</sequence>